<dbReference type="InterPro" id="IPR014752">
    <property type="entry name" value="Arrestin-like_C"/>
</dbReference>
<dbReference type="GO" id="GO:0005829">
    <property type="term" value="C:cytosol"/>
    <property type="evidence" value="ECO:0007669"/>
    <property type="project" value="TreeGrafter"/>
</dbReference>
<feature type="region of interest" description="Disordered" evidence="1">
    <location>
        <begin position="132"/>
        <end position="154"/>
    </location>
</feature>
<feature type="compositionally biased region" description="Basic and acidic residues" evidence="1">
    <location>
        <begin position="808"/>
        <end position="820"/>
    </location>
</feature>
<dbReference type="Gene3D" id="2.60.40.640">
    <property type="match status" value="1"/>
</dbReference>
<dbReference type="Pfam" id="PF00339">
    <property type="entry name" value="Arrestin_N"/>
    <property type="match status" value="1"/>
</dbReference>
<feature type="compositionally biased region" description="Polar residues" evidence="1">
    <location>
        <begin position="762"/>
        <end position="784"/>
    </location>
</feature>
<keyword evidence="4" id="KW-1185">Reference proteome</keyword>
<dbReference type="Proteomes" id="UP001194468">
    <property type="component" value="Unassembled WGS sequence"/>
</dbReference>
<feature type="compositionally biased region" description="Low complexity" evidence="1">
    <location>
        <begin position="178"/>
        <end position="190"/>
    </location>
</feature>
<dbReference type="PANTHER" id="PTHR11188">
    <property type="entry name" value="ARRESTIN DOMAIN CONTAINING PROTEIN"/>
    <property type="match status" value="1"/>
</dbReference>
<reference evidence="3" key="1">
    <citation type="submission" date="2019-10" db="EMBL/GenBank/DDBJ databases">
        <authorList>
            <consortium name="DOE Joint Genome Institute"/>
            <person name="Kuo A."/>
            <person name="Miyauchi S."/>
            <person name="Kiss E."/>
            <person name="Drula E."/>
            <person name="Kohler A."/>
            <person name="Sanchez-Garcia M."/>
            <person name="Andreopoulos B."/>
            <person name="Barry K.W."/>
            <person name="Bonito G."/>
            <person name="Buee M."/>
            <person name="Carver A."/>
            <person name="Chen C."/>
            <person name="Cichocki N."/>
            <person name="Clum A."/>
            <person name="Culley D."/>
            <person name="Crous P.W."/>
            <person name="Fauchery L."/>
            <person name="Girlanda M."/>
            <person name="Hayes R."/>
            <person name="Keri Z."/>
            <person name="LaButti K."/>
            <person name="Lipzen A."/>
            <person name="Lombard V."/>
            <person name="Magnuson J."/>
            <person name="Maillard F."/>
            <person name="Morin E."/>
            <person name="Murat C."/>
            <person name="Nolan M."/>
            <person name="Ohm R."/>
            <person name="Pangilinan J."/>
            <person name="Pereira M."/>
            <person name="Perotto S."/>
            <person name="Peter M."/>
            <person name="Riley R."/>
            <person name="Sitrit Y."/>
            <person name="Stielow B."/>
            <person name="Szollosi G."/>
            <person name="Zifcakova L."/>
            <person name="Stursova M."/>
            <person name="Spatafora J.W."/>
            <person name="Tedersoo L."/>
            <person name="Vaario L.-M."/>
            <person name="Yamada A."/>
            <person name="Yan M."/>
            <person name="Wang P."/>
            <person name="Xu J."/>
            <person name="Bruns T."/>
            <person name="Baldrian P."/>
            <person name="Vilgalys R."/>
            <person name="Henrissat B."/>
            <person name="Grigoriev I.V."/>
            <person name="Hibbett D."/>
            <person name="Nagy L.G."/>
            <person name="Martin F.M."/>
        </authorList>
    </citation>
    <scope>NUCLEOTIDE SEQUENCE</scope>
    <source>
        <strain evidence="3">BED1</strain>
    </source>
</reference>
<feature type="compositionally biased region" description="Pro residues" evidence="1">
    <location>
        <begin position="603"/>
        <end position="612"/>
    </location>
</feature>
<dbReference type="InterPro" id="IPR014756">
    <property type="entry name" value="Ig_E-set"/>
</dbReference>
<dbReference type="GO" id="GO:0070086">
    <property type="term" value="P:ubiquitin-dependent endocytosis"/>
    <property type="evidence" value="ECO:0007669"/>
    <property type="project" value="TreeGrafter"/>
</dbReference>
<organism evidence="3 4">
    <name type="scientific">Boletus edulis BED1</name>
    <dbReference type="NCBI Taxonomy" id="1328754"/>
    <lineage>
        <taxon>Eukaryota</taxon>
        <taxon>Fungi</taxon>
        <taxon>Dikarya</taxon>
        <taxon>Basidiomycota</taxon>
        <taxon>Agaricomycotina</taxon>
        <taxon>Agaricomycetes</taxon>
        <taxon>Agaricomycetidae</taxon>
        <taxon>Boletales</taxon>
        <taxon>Boletineae</taxon>
        <taxon>Boletaceae</taxon>
        <taxon>Boletoideae</taxon>
        <taxon>Boletus</taxon>
    </lineage>
</organism>
<dbReference type="GO" id="GO:0030674">
    <property type="term" value="F:protein-macromolecule adaptor activity"/>
    <property type="evidence" value="ECO:0007669"/>
    <property type="project" value="TreeGrafter"/>
</dbReference>
<feature type="region of interest" description="Disordered" evidence="1">
    <location>
        <begin position="293"/>
        <end position="315"/>
    </location>
</feature>
<feature type="compositionally biased region" description="Polar residues" evidence="1">
    <location>
        <begin position="192"/>
        <end position="203"/>
    </location>
</feature>
<accession>A0AAD4G8H9</accession>
<dbReference type="GO" id="GO:0005886">
    <property type="term" value="C:plasma membrane"/>
    <property type="evidence" value="ECO:0007669"/>
    <property type="project" value="TreeGrafter"/>
</dbReference>
<comment type="caution">
    <text evidence="3">The sequence shown here is derived from an EMBL/GenBank/DDBJ whole genome shotgun (WGS) entry which is preliminary data.</text>
</comment>
<reference evidence="3" key="2">
    <citation type="journal article" date="2020" name="Nat. Commun.">
        <title>Large-scale genome sequencing of mycorrhizal fungi provides insights into the early evolution of symbiotic traits.</title>
        <authorList>
            <person name="Miyauchi S."/>
            <person name="Kiss E."/>
            <person name="Kuo A."/>
            <person name="Drula E."/>
            <person name="Kohler A."/>
            <person name="Sanchez-Garcia M."/>
            <person name="Morin E."/>
            <person name="Andreopoulos B."/>
            <person name="Barry K.W."/>
            <person name="Bonito G."/>
            <person name="Buee M."/>
            <person name="Carver A."/>
            <person name="Chen C."/>
            <person name="Cichocki N."/>
            <person name="Clum A."/>
            <person name="Culley D."/>
            <person name="Crous P.W."/>
            <person name="Fauchery L."/>
            <person name="Girlanda M."/>
            <person name="Hayes R.D."/>
            <person name="Keri Z."/>
            <person name="LaButti K."/>
            <person name="Lipzen A."/>
            <person name="Lombard V."/>
            <person name="Magnuson J."/>
            <person name="Maillard F."/>
            <person name="Murat C."/>
            <person name="Nolan M."/>
            <person name="Ohm R.A."/>
            <person name="Pangilinan J."/>
            <person name="Pereira M.F."/>
            <person name="Perotto S."/>
            <person name="Peter M."/>
            <person name="Pfister S."/>
            <person name="Riley R."/>
            <person name="Sitrit Y."/>
            <person name="Stielow J.B."/>
            <person name="Szollosi G."/>
            <person name="Zifcakova L."/>
            <person name="Stursova M."/>
            <person name="Spatafora J.W."/>
            <person name="Tedersoo L."/>
            <person name="Vaario L.M."/>
            <person name="Yamada A."/>
            <person name="Yan M."/>
            <person name="Wang P."/>
            <person name="Xu J."/>
            <person name="Bruns T."/>
            <person name="Baldrian P."/>
            <person name="Vilgalys R."/>
            <person name="Dunand C."/>
            <person name="Henrissat B."/>
            <person name="Grigoriev I.V."/>
            <person name="Hibbett D."/>
            <person name="Nagy L.G."/>
            <person name="Martin F.M."/>
        </authorList>
    </citation>
    <scope>NUCLEOTIDE SEQUENCE</scope>
    <source>
        <strain evidence="3">BED1</strain>
    </source>
</reference>
<evidence type="ECO:0000313" key="3">
    <source>
        <dbReference type="EMBL" id="KAF8428035.1"/>
    </source>
</evidence>
<feature type="region of interest" description="Disordered" evidence="1">
    <location>
        <begin position="588"/>
        <end position="613"/>
    </location>
</feature>
<evidence type="ECO:0000313" key="4">
    <source>
        <dbReference type="Proteomes" id="UP001194468"/>
    </source>
</evidence>
<dbReference type="SUPFAM" id="SSF81296">
    <property type="entry name" value="E set domains"/>
    <property type="match status" value="1"/>
</dbReference>
<feature type="region of interest" description="Disordered" evidence="1">
    <location>
        <begin position="756"/>
        <end position="888"/>
    </location>
</feature>
<proteinExistence type="predicted"/>
<protein>
    <recommendedName>
        <fullName evidence="2">Arrestin-like N-terminal domain-containing protein</fullName>
    </recommendedName>
</protein>
<dbReference type="AlphaFoldDB" id="A0AAD4G8H9"/>
<feature type="region of interest" description="Disordered" evidence="1">
    <location>
        <begin position="175"/>
        <end position="279"/>
    </location>
</feature>
<feature type="domain" description="Arrestin-like N-terminal" evidence="2">
    <location>
        <begin position="386"/>
        <end position="436"/>
    </location>
</feature>
<dbReference type="EMBL" id="WHUW01000075">
    <property type="protein sequence ID" value="KAF8428035.1"/>
    <property type="molecule type" value="Genomic_DNA"/>
</dbReference>
<gene>
    <name evidence="3" type="ORF">L210DRAFT_3564415</name>
</gene>
<feature type="compositionally biased region" description="Polar residues" evidence="1">
    <location>
        <begin position="257"/>
        <end position="276"/>
    </location>
</feature>
<evidence type="ECO:0000256" key="1">
    <source>
        <dbReference type="SAM" id="MobiDB-lite"/>
    </source>
</evidence>
<dbReference type="PANTHER" id="PTHR11188:SF17">
    <property type="entry name" value="FI21816P1"/>
    <property type="match status" value="1"/>
</dbReference>
<dbReference type="InterPro" id="IPR011021">
    <property type="entry name" value="Arrestin-like_N"/>
</dbReference>
<feature type="compositionally biased region" description="Polar residues" evidence="1">
    <location>
        <begin position="845"/>
        <end position="855"/>
    </location>
</feature>
<dbReference type="GO" id="GO:0031625">
    <property type="term" value="F:ubiquitin protein ligase binding"/>
    <property type="evidence" value="ECO:0007669"/>
    <property type="project" value="TreeGrafter"/>
</dbReference>
<sequence>MRKQLDITLTEPVVFLRSSDPSGRLHPDQYNSPTLVRGILTLKVAKPIEISSIEVELTGVSAISYQEGIGPRRVDLTEKRKIYSSSVTVFRADQLEVPHGGRHRLYEHAATTLSRPPSLTRGRSERRCVVSVPLDLGPTPPYSVAQPPTHSGEHAAQTLEELRQALRDNLEEQARNDFSPVSSRSHSVFSLPNPTMHSSTSDDLVNRENDDRTDELTTPSLGGATFHNTTGEPLHVLPHDGPSPNHPFRPHSPENAHGTQPSTRGNSHDPLNTPASHSRFPFSLTSVLDAVKEITSRTPSRSRDVARSEERERGRTRARIITEEQSGTEVGEGVVSPGNSGPLGPNASHLAEHREYHLLGLGRVFGSERDHEKDKDGELKSKGHGEGWREFKPGTYSYPISFLLPANLPPTFSLPYGSLSYAIKGVAHRPGTFTSKLSCQVPLLVVAAPAIGAGEGSTGGDPGPLIVENQWRGKLAYSFELDSRLFLLGSKRHLEATASRRVSPNTESLVEAGVEARAEEVYGTATLDLTLLPTEKIKIWKLDIIVDQHIRYVDRGGRPFRDDDRVQVRLLEVRDTCTAEEMDLMNEEEQKHKNKHKRKHDPTPIPLLPTPISPHRSPLFPYLPPTTDPSILAGPGPYTLSIIIGLPGCSVSFDDDRGPLHFSVKQKSSSVRVEHSLRIVMRVEPVGDEDTNDAGGERKRLVDITVQAPIAILSCRCVPDYQALPEYSRITEDNLQSCLACPCVTSVVGPTEQGYGHRVGSSLGQVMTPSSTPSFESENGPVNEQRSDHANPLTMTLHPPPLSPPSWSRDRSPYHAEMHSHAQHHHSHSQPYSVWTSHVGHHSQDPPSSTLHTSRPPSPLAQYERLVSGLESEAGEAPPSYESVALGP</sequence>
<feature type="compositionally biased region" description="Polar residues" evidence="1">
    <location>
        <begin position="216"/>
        <end position="231"/>
    </location>
</feature>
<evidence type="ECO:0000259" key="2">
    <source>
        <dbReference type="Pfam" id="PF00339"/>
    </source>
</evidence>
<name>A0AAD4G8H9_BOLED</name>
<dbReference type="InterPro" id="IPR050357">
    <property type="entry name" value="Arrestin_domain-protein"/>
</dbReference>